<evidence type="ECO:0000256" key="2">
    <source>
        <dbReference type="SAM" id="Phobius"/>
    </source>
</evidence>
<feature type="transmembrane region" description="Helical" evidence="2">
    <location>
        <begin position="326"/>
        <end position="351"/>
    </location>
</feature>
<feature type="region of interest" description="Disordered" evidence="1">
    <location>
        <begin position="256"/>
        <end position="301"/>
    </location>
</feature>
<protein>
    <submittedName>
        <fullName evidence="3">Uncharacterized protein</fullName>
    </submittedName>
</protein>
<evidence type="ECO:0000256" key="1">
    <source>
        <dbReference type="SAM" id="MobiDB-lite"/>
    </source>
</evidence>
<dbReference type="OrthoDB" id="5428585at2759"/>
<evidence type="ECO:0000313" key="3">
    <source>
        <dbReference type="EMBL" id="KAF3289317.1"/>
    </source>
</evidence>
<dbReference type="Proteomes" id="UP000474640">
    <property type="component" value="Unassembled WGS sequence"/>
</dbReference>
<evidence type="ECO:0000313" key="4">
    <source>
        <dbReference type="Proteomes" id="UP000474640"/>
    </source>
</evidence>
<reference evidence="3 4" key="1">
    <citation type="submission" date="2020-01" db="EMBL/GenBank/DDBJ databases">
        <authorList>
            <person name="Palmer J.M."/>
        </authorList>
    </citation>
    <scope>NUCLEOTIDE SEQUENCE [LARGE SCALE GENOMIC DNA]</scope>
    <source>
        <strain evidence="3 4">TWF970</strain>
    </source>
</reference>
<proteinExistence type="predicted"/>
<sequence length="353" mass="38991">MATIIPFVREDTASSTTPPSAVYAIKSAALGLQKNGCSNVTIKTVVIPISGTRPVQLGAFLKSPTNMSIKGALSLFDEEYEQIRDSIDEAMRNEALLRDLDVDAKNSTEKERKKFHDLISEYISAGVAENGYLIDKLTVRYRDVSPWLLYKFTLLRRKKYKNIVKTNGLKEDSNDEHYTIDIGNPDVKEEDPPVASVATEGANAKEEPEYLHGLSNIQSGRLFIQKDVGPFFRSPRGPVLKQSRFISGLRMLTLNTNNGPDSGGNPVPENQVQGGDSAIDKPATNIPMDSGHPSGTQALEQHQRATRDSCFRKVTGLFWHLCTPRSAFICIPLCIIVGSIIMATISVKFIWGY</sequence>
<dbReference type="EMBL" id="JAABOJ010000002">
    <property type="protein sequence ID" value="KAF3289317.1"/>
    <property type="molecule type" value="Genomic_DNA"/>
</dbReference>
<keyword evidence="2" id="KW-1133">Transmembrane helix</keyword>
<comment type="caution">
    <text evidence="3">The sequence shown here is derived from an EMBL/GenBank/DDBJ whole genome shotgun (WGS) entry which is preliminary data.</text>
</comment>
<name>A0A7C8RGI6_ORBOL</name>
<accession>A0A7C8RGI6</accession>
<keyword evidence="2" id="KW-0472">Membrane</keyword>
<gene>
    <name evidence="3" type="ORF">TWF970_003097</name>
</gene>
<dbReference type="AlphaFoldDB" id="A0A7C8RGI6"/>
<organism evidence="3 4">
    <name type="scientific">Orbilia oligospora</name>
    <name type="common">Nematode-trapping fungus</name>
    <name type="synonym">Arthrobotrys oligospora</name>
    <dbReference type="NCBI Taxonomy" id="2813651"/>
    <lineage>
        <taxon>Eukaryota</taxon>
        <taxon>Fungi</taxon>
        <taxon>Dikarya</taxon>
        <taxon>Ascomycota</taxon>
        <taxon>Pezizomycotina</taxon>
        <taxon>Orbiliomycetes</taxon>
        <taxon>Orbiliales</taxon>
        <taxon>Orbiliaceae</taxon>
        <taxon>Orbilia</taxon>
    </lineage>
</organism>
<keyword evidence="2" id="KW-0812">Transmembrane</keyword>